<organism evidence="1">
    <name type="scientific">Oryza meridionalis</name>
    <dbReference type="NCBI Taxonomy" id="40149"/>
    <lineage>
        <taxon>Eukaryota</taxon>
        <taxon>Viridiplantae</taxon>
        <taxon>Streptophyta</taxon>
        <taxon>Embryophyta</taxon>
        <taxon>Tracheophyta</taxon>
        <taxon>Spermatophyta</taxon>
        <taxon>Magnoliopsida</taxon>
        <taxon>Liliopsida</taxon>
        <taxon>Poales</taxon>
        <taxon>Poaceae</taxon>
        <taxon>BOP clade</taxon>
        <taxon>Oryzoideae</taxon>
        <taxon>Oryzeae</taxon>
        <taxon>Oryzinae</taxon>
        <taxon>Oryza</taxon>
    </lineage>
</organism>
<dbReference type="AlphaFoldDB" id="A0A0E0ETH8"/>
<reference evidence="1" key="2">
    <citation type="submission" date="2018-05" db="EMBL/GenBank/DDBJ databases">
        <title>OmerRS3 (Oryza meridionalis Reference Sequence Version 3).</title>
        <authorList>
            <person name="Zhang J."/>
            <person name="Kudrna D."/>
            <person name="Lee S."/>
            <person name="Talag J."/>
            <person name="Welchert J."/>
            <person name="Wing R.A."/>
        </authorList>
    </citation>
    <scope>NUCLEOTIDE SEQUENCE [LARGE SCALE GENOMIC DNA]</scope>
    <source>
        <strain evidence="1">cv. OR44</strain>
    </source>
</reference>
<accession>A0A0E0ETH8</accession>
<dbReference type="Proteomes" id="UP000008021">
    <property type="component" value="Chromosome 9"/>
</dbReference>
<dbReference type="EnsemblPlants" id="OMERI09G11430.4">
    <property type="protein sequence ID" value="OMERI09G11430.4"/>
    <property type="gene ID" value="OMERI09G11430"/>
</dbReference>
<reference evidence="1" key="1">
    <citation type="submission" date="2015-04" db="UniProtKB">
        <authorList>
            <consortium name="EnsemblPlants"/>
        </authorList>
    </citation>
    <scope>IDENTIFICATION</scope>
</reference>
<proteinExistence type="predicted"/>
<evidence type="ECO:0000313" key="1">
    <source>
        <dbReference type="EnsemblPlants" id="OMERI09G11430.4"/>
    </source>
</evidence>
<evidence type="ECO:0000313" key="2">
    <source>
        <dbReference type="Proteomes" id="UP000008021"/>
    </source>
</evidence>
<dbReference type="Gramene" id="OMERI09G11430.4">
    <property type="protein sequence ID" value="OMERI09G11430.4"/>
    <property type="gene ID" value="OMERI09G11430"/>
</dbReference>
<dbReference type="HOGENOM" id="CLU_928678_0_0_1"/>
<name>A0A0E0ETH8_9ORYZ</name>
<protein>
    <submittedName>
        <fullName evidence="1">Uncharacterized protein</fullName>
    </submittedName>
</protein>
<keyword evidence="2" id="KW-1185">Reference proteome</keyword>
<sequence length="300" mass="32203">MRLSSTLMIVSAGVKEKARRWSSQTHLAATKKHCSSCSGHGRDQFFRVDTMQLIFWSQNRLKSSLLRSATKEAKLSWDPCLGSRHLGEPFFWNAICKKPSTMASWLTGPGSSRLAPIDRVDLLDMDDDDWALLASRPASLVVSSPRDDLISAASCSAASRCALASASSRRSESSDSKPHSLSSCDMFSRSMALGDIGFAFFFALGKSHERICAPLCFAGRGCAAPVAAESGAPLLARNLRAPTSMPWSRPIVAGRNALPHVAGALSSSAVLAMVALPADARKRSADGAECRNAGWTLCRR</sequence>